<protein>
    <submittedName>
        <fullName evidence="2">Uncharacterized protein</fullName>
    </submittedName>
</protein>
<feature type="compositionally biased region" description="Basic and acidic residues" evidence="1">
    <location>
        <begin position="93"/>
        <end position="104"/>
    </location>
</feature>
<proteinExistence type="predicted"/>
<dbReference type="HOGENOM" id="CLU_2027517_0_0_1"/>
<gene>
    <name evidence="2" type="ORF">PDE_02048</name>
</gene>
<keyword evidence="3" id="KW-1185">Reference proteome</keyword>
<accession>S8AYP7</accession>
<dbReference type="AlphaFoldDB" id="S8AYP7"/>
<evidence type="ECO:0000313" key="2">
    <source>
        <dbReference type="EMBL" id="EPS27107.1"/>
    </source>
</evidence>
<dbReference type="Proteomes" id="UP000019376">
    <property type="component" value="Unassembled WGS sequence"/>
</dbReference>
<dbReference type="EMBL" id="KB644409">
    <property type="protein sequence ID" value="EPS27107.1"/>
    <property type="molecule type" value="Genomic_DNA"/>
</dbReference>
<feature type="region of interest" description="Disordered" evidence="1">
    <location>
        <begin position="77"/>
        <end position="105"/>
    </location>
</feature>
<reference evidence="2 3" key="1">
    <citation type="journal article" date="2013" name="PLoS ONE">
        <title>Genomic and secretomic analyses reveal unique features of the lignocellulolytic enzyme system of Penicillium decumbens.</title>
        <authorList>
            <person name="Liu G."/>
            <person name="Zhang L."/>
            <person name="Wei X."/>
            <person name="Zou G."/>
            <person name="Qin Y."/>
            <person name="Ma L."/>
            <person name="Li J."/>
            <person name="Zheng H."/>
            <person name="Wang S."/>
            <person name="Wang C."/>
            <person name="Xun L."/>
            <person name="Zhao G.-P."/>
            <person name="Zhou Z."/>
            <person name="Qu Y."/>
        </authorList>
    </citation>
    <scope>NUCLEOTIDE SEQUENCE [LARGE SCALE GENOMIC DNA]</scope>
    <source>
        <strain evidence="3">114-2 / CGMCC 5302</strain>
    </source>
</reference>
<evidence type="ECO:0000313" key="3">
    <source>
        <dbReference type="Proteomes" id="UP000019376"/>
    </source>
</evidence>
<organism evidence="2 3">
    <name type="scientific">Penicillium oxalicum (strain 114-2 / CGMCC 5302)</name>
    <name type="common">Penicillium decumbens</name>
    <dbReference type="NCBI Taxonomy" id="933388"/>
    <lineage>
        <taxon>Eukaryota</taxon>
        <taxon>Fungi</taxon>
        <taxon>Dikarya</taxon>
        <taxon>Ascomycota</taxon>
        <taxon>Pezizomycotina</taxon>
        <taxon>Eurotiomycetes</taxon>
        <taxon>Eurotiomycetidae</taxon>
        <taxon>Eurotiales</taxon>
        <taxon>Aspergillaceae</taxon>
        <taxon>Penicillium</taxon>
    </lineage>
</organism>
<evidence type="ECO:0000256" key="1">
    <source>
        <dbReference type="SAM" id="MobiDB-lite"/>
    </source>
</evidence>
<sequence length="122" mass="13829">MSSSLLNLSQKSPDVHTYSVRAHETRISAVRKIFHCVVIDDVLKIASYRQRGILACWPKSCRKNLDRVSQLARSETTRSIHLGRAGRKQTAGENKRGWRDDPSRSRVSLSVGMHAYIPTQIQ</sequence>
<name>S8AYP7_PENO1</name>